<protein>
    <submittedName>
        <fullName evidence="2">Uncharacterized protein</fullName>
    </submittedName>
</protein>
<organism evidence="1 2">
    <name type="scientific">Romanomermis culicivorax</name>
    <name type="common">Nematode worm</name>
    <dbReference type="NCBI Taxonomy" id="13658"/>
    <lineage>
        <taxon>Eukaryota</taxon>
        <taxon>Metazoa</taxon>
        <taxon>Ecdysozoa</taxon>
        <taxon>Nematoda</taxon>
        <taxon>Enoplea</taxon>
        <taxon>Dorylaimia</taxon>
        <taxon>Mermithida</taxon>
        <taxon>Mermithoidea</taxon>
        <taxon>Mermithidae</taxon>
        <taxon>Romanomermis</taxon>
    </lineage>
</organism>
<evidence type="ECO:0000313" key="2">
    <source>
        <dbReference type="WBParaSite" id="nRc.2.0.1.t35639-RA"/>
    </source>
</evidence>
<name>A0A915KCJ8_ROMCU</name>
<sequence length="79" mass="9268">MAKQAEVKASVPGNVKGHQTLERQRLTRPLKIVHPMTETLDEIRWKLKPAWKSNLVVMNMDDYFQDAPAELFDNRYSRQ</sequence>
<dbReference type="WBParaSite" id="nRc.2.0.1.t35639-RA">
    <property type="protein sequence ID" value="nRc.2.0.1.t35639-RA"/>
    <property type="gene ID" value="nRc.2.0.1.g35639"/>
</dbReference>
<evidence type="ECO:0000313" key="1">
    <source>
        <dbReference type="Proteomes" id="UP000887565"/>
    </source>
</evidence>
<dbReference type="AlphaFoldDB" id="A0A915KCJ8"/>
<dbReference type="Proteomes" id="UP000887565">
    <property type="component" value="Unplaced"/>
</dbReference>
<proteinExistence type="predicted"/>
<keyword evidence="1" id="KW-1185">Reference proteome</keyword>
<accession>A0A915KCJ8</accession>
<reference evidence="2" key="1">
    <citation type="submission" date="2022-11" db="UniProtKB">
        <authorList>
            <consortium name="WormBaseParasite"/>
        </authorList>
    </citation>
    <scope>IDENTIFICATION</scope>
</reference>